<evidence type="ECO:0000313" key="1">
    <source>
        <dbReference type="EMBL" id="SHK09574.1"/>
    </source>
</evidence>
<dbReference type="SUPFAM" id="SSF54637">
    <property type="entry name" value="Thioesterase/thiol ester dehydrase-isomerase"/>
    <property type="match status" value="1"/>
</dbReference>
<accession>A0A1M6PNK7</accession>
<dbReference type="CDD" id="cd00586">
    <property type="entry name" value="4HBT"/>
    <property type="match status" value="1"/>
</dbReference>
<proteinExistence type="predicted"/>
<gene>
    <name evidence="1" type="ORF">SAMN05421803_113157</name>
</gene>
<dbReference type="OrthoDB" id="513711at2"/>
<reference evidence="1 2" key="1">
    <citation type="submission" date="2016-11" db="EMBL/GenBank/DDBJ databases">
        <authorList>
            <person name="Jaros S."/>
            <person name="Januszkiewicz K."/>
            <person name="Wedrychowicz H."/>
        </authorList>
    </citation>
    <scope>NUCLEOTIDE SEQUENCE [LARGE SCALE GENOMIC DNA]</scope>
    <source>
        <strain evidence="1 2">CGMCC 4.5723</strain>
    </source>
</reference>
<dbReference type="InterPro" id="IPR029069">
    <property type="entry name" value="HotDog_dom_sf"/>
</dbReference>
<dbReference type="STRING" id="758803.SAMN05421803_113157"/>
<name>A0A1M6PNK7_9ACTN</name>
<evidence type="ECO:0000313" key="2">
    <source>
        <dbReference type="Proteomes" id="UP000184452"/>
    </source>
</evidence>
<dbReference type="Pfam" id="PF13279">
    <property type="entry name" value="4HBT_2"/>
    <property type="match status" value="1"/>
</dbReference>
<dbReference type="RefSeq" id="WP_073381042.1">
    <property type="nucleotide sequence ID" value="NZ_FQZK01000013.1"/>
</dbReference>
<dbReference type="EMBL" id="FQZK01000013">
    <property type="protein sequence ID" value="SHK09574.1"/>
    <property type="molecule type" value="Genomic_DNA"/>
</dbReference>
<organism evidence="1 2">
    <name type="scientific">Nocardiopsis flavescens</name>
    <dbReference type="NCBI Taxonomy" id="758803"/>
    <lineage>
        <taxon>Bacteria</taxon>
        <taxon>Bacillati</taxon>
        <taxon>Actinomycetota</taxon>
        <taxon>Actinomycetes</taxon>
        <taxon>Streptosporangiales</taxon>
        <taxon>Nocardiopsidaceae</taxon>
        <taxon>Nocardiopsis</taxon>
    </lineage>
</organism>
<keyword evidence="2" id="KW-1185">Reference proteome</keyword>
<protein>
    <submittedName>
        <fullName evidence="1">Enediyne biosynthesis thioesterase</fullName>
    </submittedName>
</protein>
<dbReference type="Gene3D" id="3.10.129.10">
    <property type="entry name" value="Hotdog Thioesterase"/>
    <property type="match status" value="1"/>
</dbReference>
<dbReference type="Proteomes" id="UP000184452">
    <property type="component" value="Unassembled WGS sequence"/>
</dbReference>
<sequence length="147" mass="16932">MTGHYEIRHTVGLEETNLVGNVYYAHYLRWQGRCREMFLRDRAPSVLDDLRGDLKLFTLRVDCDYLAETTAFDVLSIRMRLEDLTQTQIGFSFDYVRLEEDGRETRVARGTQRVVCMRGHGRDVVPARVPEALRAALAPFSPVRAVV</sequence>
<dbReference type="AlphaFoldDB" id="A0A1M6PNK7"/>